<keyword evidence="3" id="KW-0805">Transcription regulation</keyword>
<feature type="domain" description="Zn(2)-C6 fungal-type" evidence="8">
    <location>
        <begin position="85"/>
        <end position="114"/>
    </location>
</feature>
<evidence type="ECO:0000256" key="6">
    <source>
        <dbReference type="PROSITE-ProRule" id="PRU00042"/>
    </source>
</evidence>
<dbReference type="PROSITE" id="PS00463">
    <property type="entry name" value="ZN2_CY6_FUNGAL_1"/>
    <property type="match status" value="1"/>
</dbReference>
<evidence type="ECO:0000256" key="3">
    <source>
        <dbReference type="ARBA" id="ARBA00023015"/>
    </source>
</evidence>
<dbReference type="SUPFAM" id="SSF57701">
    <property type="entry name" value="Zn2/Cys6 DNA-binding domain"/>
    <property type="match status" value="1"/>
</dbReference>
<feature type="domain" description="C2H2-type" evidence="9">
    <location>
        <begin position="51"/>
        <end position="78"/>
    </location>
</feature>
<dbReference type="InterPro" id="IPR036236">
    <property type="entry name" value="Znf_C2H2_sf"/>
</dbReference>
<dbReference type="PROSITE" id="PS50048">
    <property type="entry name" value="ZN2_CY6_FUNGAL_2"/>
    <property type="match status" value="1"/>
</dbReference>
<dbReference type="InterPro" id="IPR001138">
    <property type="entry name" value="Zn2Cys6_DnaBD"/>
</dbReference>
<reference evidence="10 11" key="1">
    <citation type="journal article" date="2023" name="bioRxiv">
        <title>High-quality genome assemblies of four members of thePodospora anserinaspecies complex.</title>
        <authorList>
            <person name="Ament-Velasquez S.L."/>
            <person name="Vogan A.A."/>
            <person name="Wallerman O."/>
            <person name="Hartmann F."/>
            <person name="Gautier V."/>
            <person name="Silar P."/>
            <person name="Giraud T."/>
            <person name="Johannesson H."/>
        </authorList>
    </citation>
    <scope>NUCLEOTIDE SEQUENCE [LARGE SCALE GENOMIC DNA]</scope>
    <source>
        <strain evidence="10 11">CBS 112042</strain>
    </source>
</reference>
<feature type="compositionally biased region" description="Polar residues" evidence="7">
    <location>
        <begin position="136"/>
        <end position="148"/>
    </location>
</feature>
<feature type="region of interest" description="Disordered" evidence="7">
    <location>
        <begin position="117"/>
        <end position="148"/>
    </location>
</feature>
<dbReference type="InterPro" id="IPR007219">
    <property type="entry name" value="XnlR_reg_dom"/>
</dbReference>
<keyword evidence="5" id="KW-0539">Nucleus</keyword>
<dbReference type="Gene3D" id="4.10.240.10">
    <property type="entry name" value="Zn(2)-C6 fungal-type DNA-binding domain"/>
    <property type="match status" value="1"/>
</dbReference>
<sequence>MTNQASEAQPPASPLSKATRFVCNAPGCRKSFTRKEHLTRHAKSHSSQLHYQCHICGRRYARSDVFKRHVEFHPKNTIPSTKIVACNECHDKKLKCDDGTPCRQCDRHGLECVRKARPSLEPRTPPEESSPAHAIDTTSSNGTFNYGSNNVDEQWHDMHFETPGLNEAVHQPQHSSSAPLTPRTSLSSDASQFNSTPLRVLLQNIDEATTYFLLEAFFTEVHQYWPILHVSTFNIGTVSDLLLGSILILGSWITGREEYKTLISAVYEEALTATRVNVTPSLHTLQGLALLVVYSIYNINDEIGKAGGLTSLLIRNCRCVGIFNGSHSLPERLQDDPFTFWLAKEQLHRLAFTVFRLDTYQSVLLNIPPTVRYQELYIPFLASPFIWEATDNDDLEYRLQQQPKPEGVKSPPLLSGFHREFMYSPTSYTPSIPLSPMDHHLTLCALQNPIWEASAFATDMEISLLSIPNSPVFAARTHLDRWRARLEAQTQQACQYDVIEEITWTLFHMSKITMHAPLPLLRIHSAAPSGKHRDVDTEKVATKLGIWRGSPCPRMGVISCAEVCQLLSPNPFEFDSNTRRDKLNPLATPALLMAAIAVCSYAAGVGQKQGGGCPACLPGLEHEQGGCVDIFAGKCPQSQERVKEWEATGRGWPVWGSSGIVLCRCGLDRLGEWFQQEAVLGRDETARRELVAFVEGLKCGFE</sequence>
<gene>
    <name evidence="10" type="ORF">QC761_405630</name>
</gene>
<evidence type="ECO:0000259" key="8">
    <source>
        <dbReference type="PROSITE" id="PS50048"/>
    </source>
</evidence>
<evidence type="ECO:0000256" key="5">
    <source>
        <dbReference type="ARBA" id="ARBA00023242"/>
    </source>
</evidence>
<dbReference type="InterPro" id="IPR036864">
    <property type="entry name" value="Zn2-C6_fun-type_DNA-bd_sf"/>
</dbReference>
<dbReference type="CDD" id="cd00067">
    <property type="entry name" value="GAL4"/>
    <property type="match status" value="1"/>
</dbReference>
<dbReference type="PROSITE" id="PS00028">
    <property type="entry name" value="ZINC_FINGER_C2H2_1"/>
    <property type="match status" value="2"/>
</dbReference>
<dbReference type="PANTHER" id="PTHR47660">
    <property type="entry name" value="TRANSCRIPTION FACTOR WITH C2H2 AND ZN(2)-CYS(6) DNA BINDING DOMAIN (EUROFUNG)-RELATED-RELATED"/>
    <property type="match status" value="1"/>
</dbReference>
<dbReference type="Proteomes" id="UP001322138">
    <property type="component" value="Unassembled WGS sequence"/>
</dbReference>
<evidence type="ECO:0000259" key="9">
    <source>
        <dbReference type="PROSITE" id="PS50157"/>
    </source>
</evidence>
<dbReference type="PANTHER" id="PTHR47660:SF2">
    <property type="entry name" value="TRANSCRIPTION FACTOR WITH C2H2 AND ZN(2)-CYS(6) DNA BINDING DOMAIN (EUROFUNG)"/>
    <property type="match status" value="1"/>
</dbReference>
<evidence type="ECO:0000256" key="7">
    <source>
        <dbReference type="SAM" id="MobiDB-lite"/>
    </source>
</evidence>
<protein>
    <recommendedName>
        <fullName evidence="12">Transcription factor</fullName>
    </recommendedName>
</protein>
<feature type="compositionally biased region" description="Polar residues" evidence="7">
    <location>
        <begin position="172"/>
        <end position="189"/>
    </location>
</feature>
<organism evidence="10 11">
    <name type="scientific">Podospora bellae-mahoneyi</name>
    <dbReference type="NCBI Taxonomy" id="2093777"/>
    <lineage>
        <taxon>Eukaryota</taxon>
        <taxon>Fungi</taxon>
        <taxon>Dikarya</taxon>
        <taxon>Ascomycota</taxon>
        <taxon>Pezizomycotina</taxon>
        <taxon>Sordariomycetes</taxon>
        <taxon>Sordariomycetidae</taxon>
        <taxon>Sordariales</taxon>
        <taxon>Podosporaceae</taxon>
        <taxon>Podospora</taxon>
    </lineage>
</organism>
<dbReference type="InterPro" id="IPR013087">
    <property type="entry name" value="Znf_C2H2_type"/>
</dbReference>
<dbReference type="Pfam" id="PF00096">
    <property type="entry name" value="zf-C2H2"/>
    <property type="match status" value="2"/>
</dbReference>
<keyword evidence="1" id="KW-0479">Metal-binding</keyword>
<evidence type="ECO:0000313" key="10">
    <source>
        <dbReference type="EMBL" id="KAK4643724.1"/>
    </source>
</evidence>
<dbReference type="GeneID" id="87898321"/>
<dbReference type="SMART" id="SM00355">
    <property type="entry name" value="ZnF_C2H2"/>
    <property type="match status" value="2"/>
</dbReference>
<dbReference type="EMBL" id="JAFFGZ010000006">
    <property type="protein sequence ID" value="KAK4643724.1"/>
    <property type="molecule type" value="Genomic_DNA"/>
</dbReference>
<evidence type="ECO:0000313" key="11">
    <source>
        <dbReference type="Proteomes" id="UP001322138"/>
    </source>
</evidence>
<keyword evidence="6" id="KW-0863">Zinc-finger</keyword>
<keyword evidence="2" id="KW-0862">Zinc</keyword>
<evidence type="ECO:0008006" key="12">
    <source>
        <dbReference type="Google" id="ProtNLM"/>
    </source>
</evidence>
<comment type="caution">
    <text evidence="10">The sequence shown here is derived from an EMBL/GenBank/DDBJ whole genome shotgun (WGS) entry which is preliminary data.</text>
</comment>
<evidence type="ECO:0000256" key="2">
    <source>
        <dbReference type="ARBA" id="ARBA00022833"/>
    </source>
</evidence>
<name>A0ABR0FKU0_9PEZI</name>
<feature type="domain" description="C2H2-type" evidence="9">
    <location>
        <begin position="21"/>
        <end position="50"/>
    </location>
</feature>
<dbReference type="PROSITE" id="PS50157">
    <property type="entry name" value="ZINC_FINGER_C2H2_2"/>
    <property type="match status" value="2"/>
</dbReference>
<feature type="region of interest" description="Disordered" evidence="7">
    <location>
        <begin position="168"/>
        <end position="189"/>
    </location>
</feature>
<evidence type="ECO:0000256" key="4">
    <source>
        <dbReference type="ARBA" id="ARBA00023163"/>
    </source>
</evidence>
<dbReference type="CDD" id="cd12148">
    <property type="entry name" value="fungal_TF_MHR"/>
    <property type="match status" value="1"/>
</dbReference>
<evidence type="ECO:0000256" key="1">
    <source>
        <dbReference type="ARBA" id="ARBA00022723"/>
    </source>
</evidence>
<keyword evidence="11" id="KW-1185">Reference proteome</keyword>
<dbReference type="Gene3D" id="3.30.160.60">
    <property type="entry name" value="Classic Zinc Finger"/>
    <property type="match status" value="1"/>
</dbReference>
<feature type="compositionally biased region" description="Basic and acidic residues" evidence="7">
    <location>
        <begin position="117"/>
        <end position="126"/>
    </location>
</feature>
<proteinExistence type="predicted"/>
<accession>A0ABR0FKU0</accession>
<keyword evidence="4" id="KW-0804">Transcription</keyword>
<dbReference type="Pfam" id="PF04082">
    <property type="entry name" value="Fungal_trans"/>
    <property type="match status" value="1"/>
</dbReference>
<dbReference type="SUPFAM" id="SSF57667">
    <property type="entry name" value="beta-beta-alpha zinc fingers"/>
    <property type="match status" value="1"/>
</dbReference>
<dbReference type="RefSeq" id="XP_062732700.1">
    <property type="nucleotide sequence ID" value="XM_062878839.1"/>
</dbReference>
<dbReference type="SMART" id="SM00066">
    <property type="entry name" value="GAL4"/>
    <property type="match status" value="1"/>
</dbReference>
<dbReference type="Pfam" id="PF00172">
    <property type="entry name" value="Zn_clus"/>
    <property type="match status" value="1"/>
</dbReference>